<dbReference type="GO" id="GO:0008270">
    <property type="term" value="F:zinc ion binding"/>
    <property type="evidence" value="ECO:0007669"/>
    <property type="project" value="UniProtKB-KW"/>
</dbReference>
<evidence type="ECO:0000256" key="12">
    <source>
        <dbReference type="ARBA" id="ARBA00023175"/>
    </source>
</evidence>
<dbReference type="GO" id="GO:0005516">
    <property type="term" value="F:calmodulin binding"/>
    <property type="evidence" value="ECO:0007669"/>
    <property type="project" value="EnsemblMetazoa"/>
</dbReference>
<dbReference type="SUPFAM" id="SSF48350">
    <property type="entry name" value="GTPase activation domain, GAP"/>
    <property type="match status" value="1"/>
</dbReference>
<dbReference type="EMBL" id="LN609529">
    <property type="protein sequence ID" value="CEF66399.1"/>
    <property type="molecule type" value="Genomic_DNA"/>
</dbReference>
<evidence type="ECO:0000256" key="2">
    <source>
        <dbReference type="ARBA" id="ARBA00008314"/>
    </source>
</evidence>
<dbReference type="Proteomes" id="UP000035682">
    <property type="component" value="Unplaced"/>
</dbReference>
<dbReference type="InterPro" id="IPR000048">
    <property type="entry name" value="IQ_motif_EF-hand-BS"/>
</dbReference>
<evidence type="ECO:0000256" key="13">
    <source>
        <dbReference type="PROSITE-ProRule" id="PRU00782"/>
    </source>
</evidence>
<dbReference type="SMART" id="SM00015">
    <property type="entry name" value="IQ"/>
    <property type="match status" value="3"/>
</dbReference>
<name>A0A090MY16_STRRB</name>
<feature type="binding site" evidence="13">
    <location>
        <begin position="275"/>
        <end position="282"/>
    </location>
    <ligand>
        <name>ATP</name>
        <dbReference type="ChEBI" id="CHEBI:30616"/>
    </ligand>
</feature>
<dbReference type="OrthoDB" id="312459at2759"/>
<feature type="compositionally biased region" description="Basic and acidic residues" evidence="14">
    <location>
        <begin position="1055"/>
        <end position="1065"/>
    </location>
</feature>
<dbReference type="SMART" id="SM00242">
    <property type="entry name" value="MYSc"/>
    <property type="match status" value="1"/>
</dbReference>
<dbReference type="PANTHER" id="PTHR46184">
    <property type="entry name" value="UNCONVENTIONAL MYOSIN-IXB-LIKE PROTEIN"/>
    <property type="match status" value="1"/>
</dbReference>
<dbReference type="SUPFAM" id="SSF57889">
    <property type="entry name" value="Cysteine-rich domain"/>
    <property type="match status" value="2"/>
</dbReference>
<dbReference type="PROSITE" id="PS50081">
    <property type="entry name" value="ZF_DAG_PE_2"/>
    <property type="match status" value="2"/>
</dbReference>
<evidence type="ECO:0000256" key="9">
    <source>
        <dbReference type="ARBA" id="ARBA00022840"/>
    </source>
</evidence>
<dbReference type="InterPro" id="IPR036961">
    <property type="entry name" value="Kinesin_motor_dom_sf"/>
</dbReference>
<feature type="region of interest" description="Disordered" evidence="14">
    <location>
        <begin position="1888"/>
        <end position="1914"/>
    </location>
</feature>
<dbReference type="InterPro" id="IPR046349">
    <property type="entry name" value="C1-like_sf"/>
</dbReference>
<dbReference type="FunFam" id="3.40.850.10:FF:000008">
    <property type="entry name" value="Putative unconventional myosin-IXa"/>
    <property type="match status" value="1"/>
</dbReference>
<evidence type="ECO:0000256" key="8">
    <source>
        <dbReference type="ARBA" id="ARBA00022833"/>
    </source>
</evidence>
<feature type="domain" description="Phorbol-ester/DAG-type" evidence="15">
    <location>
        <begin position="1295"/>
        <end position="1346"/>
    </location>
</feature>
<dbReference type="Pfam" id="PF00612">
    <property type="entry name" value="IQ"/>
    <property type="match status" value="1"/>
</dbReference>
<feature type="domain" description="Phorbol-ester/DAG-type" evidence="15">
    <location>
        <begin position="1539"/>
        <end position="1588"/>
    </location>
</feature>
<dbReference type="eggNOG" id="KOG1453">
    <property type="taxonomic scope" value="Eukaryota"/>
</dbReference>
<reference evidence="19 20" key="1">
    <citation type="submission" date="2014-09" db="EMBL/GenBank/DDBJ databases">
        <authorList>
            <person name="Martin A.A."/>
        </authorList>
    </citation>
    <scope>NUCLEOTIDE SEQUENCE</scope>
    <source>
        <strain evidence="20">ED321</strain>
        <strain evidence="19">ED321 Heterogonic</strain>
    </source>
</reference>
<dbReference type="PROSITE" id="PS50238">
    <property type="entry name" value="RHOGAP"/>
    <property type="match status" value="1"/>
</dbReference>
<evidence type="ECO:0000313" key="22">
    <source>
        <dbReference type="WormBase" id="SRAE_2000106800"/>
    </source>
</evidence>
<keyword evidence="13" id="KW-0009">Actin-binding</keyword>
<dbReference type="GeneID" id="36378763"/>
<dbReference type="Gene3D" id="1.20.58.530">
    <property type="match status" value="1"/>
</dbReference>
<dbReference type="InterPro" id="IPR002219">
    <property type="entry name" value="PKC_DAG/PE"/>
</dbReference>
<dbReference type="STRING" id="34506.A0A090MY16"/>
<evidence type="ECO:0000256" key="1">
    <source>
        <dbReference type="ARBA" id="ARBA00004496"/>
    </source>
</evidence>
<dbReference type="GO" id="GO:0033275">
    <property type="term" value="P:actin-myosin filament sliding"/>
    <property type="evidence" value="ECO:0007669"/>
    <property type="project" value="EnsemblMetazoa"/>
</dbReference>
<keyword evidence="7" id="KW-0863">Zinc-finger</keyword>
<keyword evidence="12 13" id="KW-0505">Motor protein</keyword>
<dbReference type="Gene3D" id="1.20.5.4820">
    <property type="match status" value="1"/>
</dbReference>
<dbReference type="InterPro" id="IPR008936">
    <property type="entry name" value="Rho_GTPase_activation_prot"/>
</dbReference>
<dbReference type="PROSITE" id="PS51456">
    <property type="entry name" value="MYOSIN_MOTOR"/>
    <property type="match status" value="1"/>
</dbReference>
<keyword evidence="10" id="KW-0175">Coiled coil</keyword>
<dbReference type="SMART" id="SM00324">
    <property type="entry name" value="RhoGAP"/>
    <property type="match status" value="1"/>
</dbReference>
<evidence type="ECO:0000313" key="19">
    <source>
        <dbReference type="EMBL" id="CEF66399.1"/>
    </source>
</evidence>
<dbReference type="CDD" id="cd00029">
    <property type="entry name" value="C1"/>
    <property type="match status" value="1"/>
</dbReference>
<keyword evidence="3" id="KW-0963">Cytoplasm</keyword>
<evidence type="ECO:0000259" key="16">
    <source>
        <dbReference type="PROSITE" id="PS50200"/>
    </source>
</evidence>
<keyword evidence="6 13" id="KW-0547">Nucleotide-binding</keyword>
<evidence type="ECO:0000313" key="21">
    <source>
        <dbReference type="WBParaSite" id="SRAE_2000106800.1"/>
    </source>
</evidence>
<dbReference type="RefSeq" id="XP_024505599.1">
    <property type="nucleotide sequence ID" value="XM_024651976.1"/>
</dbReference>
<dbReference type="GO" id="GO:0060002">
    <property type="term" value="F:plus-end directed microfilament motor activity"/>
    <property type="evidence" value="ECO:0007669"/>
    <property type="project" value="EnsemblMetazoa"/>
</dbReference>
<dbReference type="PANTHER" id="PTHR46184:SF5">
    <property type="entry name" value="UNCONVENTIONAL MYOSIN-IXA-LIKE"/>
    <property type="match status" value="1"/>
</dbReference>
<evidence type="ECO:0000256" key="3">
    <source>
        <dbReference type="ARBA" id="ARBA00022490"/>
    </source>
</evidence>
<feature type="region of interest" description="Actin-binding" evidence="13">
    <location>
        <begin position="848"/>
        <end position="870"/>
    </location>
</feature>
<dbReference type="GO" id="GO:0005884">
    <property type="term" value="C:actin filament"/>
    <property type="evidence" value="ECO:0007669"/>
    <property type="project" value="TreeGrafter"/>
</dbReference>
<evidence type="ECO:0000256" key="6">
    <source>
        <dbReference type="ARBA" id="ARBA00022741"/>
    </source>
</evidence>
<dbReference type="eggNOG" id="KOG4229">
    <property type="taxonomic scope" value="Eukaryota"/>
</dbReference>
<dbReference type="Pfam" id="PF00620">
    <property type="entry name" value="RhoGAP"/>
    <property type="match status" value="1"/>
</dbReference>
<dbReference type="GO" id="GO:0005737">
    <property type="term" value="C:cytoplasm"/>
    <property type="evidence" value="ECO:0007669"/>
    <property type="project" value="UniProtKB-SubCell"/>
</dbReference>
<dbReference type="GO" id="GO:0016459">
    <property type="term" value="C:myosin complex"/>
    <property type="evidence" value="ECO:0007669"/>
    <property type="project" value="UniProtKB-KW"/>
</dbReference>
<dbReference type="InterPro" id="IPR000198">
    <property type="entry name" value="RhoGAP_dom"/>
</dbReference>
<dbReference type="Gene3D" id="1.10.555.10">
    <property type="entry name" value="Rho GTPase activation protein"/>
    <property type="match status" value="1"/>
</dbReference>
<dbReference type="Gene3D" id="3.30.60.20">
    <property type="match status" value="2"/>
</dbReference>
<comment type="subcellular location">
    <subcellularLocation>
        <location evidence="1">Cytoplasm</location>
    </subcellularLocation>
</comment>
<protein>
    <submittedName>
        <fullName evidence="21">Unconventional myosin-IXb</fullName>
    </submittedName>
</protein>
<dbReference type="Gene3D" id="3.40.850.10">
    <property type="entry name" value="Kinesin motor domain"/>
    <property type="match status" value="2"/>
</dbReference>
<evidence type="ECO:0000256" key="4">
    <source>
        <dbReference type="ARBA" id="ARBA00022723"/>
    </source>
</evidence>
<feature type="domain" description="Rho-GAP" evidence="17">
    <location>
        <begin position="1604"/>
        <end position="1794"/>
    </location>
</feature>
<comment type="similarity">
    <text evidence="2 13">Belongs to the TRAFAC class myosin-kinesin ATPase superfamily. Myosin family.</text>
</comment>
<dbReference type="PRINTS" id="PR00193">
    <property type="entry name" value="MYOSINHEAVY"/>
</dbReference>
<feature type="domain" description="Ras-associating" evidence="16">
    <location>
        <begin position="44"/>
        <end position="149"/>
    </location>
</feature>
<dbReference type="GO" id="GO:0005096">
    <property type="term" value="F:GTPase activator activity"/>
    <property type="evidence" value="ECO:0007669"/>
    <property type="project" value="InterPro"/>
</dbReference>
<evidence type="ECO:0000259" key="17">
    <source>
        <dbReference type="PROSITE" id="PS50238"/>
    </source>
</evidence>
<evidence type="ECO:0000256" key="10">
    <source>
        <dbReference type="ARBA" id="ARBA00023054"/>
    </source>
</evidence>
<dbReference type="SMART" id="SM00109">
    <property type="entry name" value="C1"/>
    <property type="match status" value="2"/>
</dbReference>
<evidence type="ECO:0000259" key="15">
    <source>
        <dbReference type="PROSITE" id="PS50081"/>
    </source>
</evidence>
<feature type="domain" description="Myosin motor" evidence="18">
    <location>
        <begin position="181"/>
        <end position="967"/>
    </location>
</feature>
<keyword evidence="8" id="KW-0862">Zinc</keyword>
<dbReference type="OMA" id="INDYRSM"/>
<dbReference type="GO" id="GO:0051015">
    <property type="term" value="F:actin filament binding"/>
    <property type="evidence" value="ECO:0007669"/>
    <property type="project" value="TreeGrafter"/>
</dbReference>
<dbReference type="CTD" id="36378763"/>
<dbReference type="FunFam" id="1.20.58.530:FF:000005">
    <property type="entry name" value="unconventional myosin-IXa isoform X1"/>
    <property type="match status" value="1"/>
</dbReference>
<dbReference type="Gene3D" id="1.20.5.190">
    <property type="match status" value="1"/>
</dbReference>
<keyword evidence="5" id="KW-0677">Repeat</keyword>
<dbReference type="GO" id="GO:0035556">
    <property type="term" value="P:intracellular signal transduction"/>
    <property type="evidence" value="ECO:0007669"/>
    <property type="project" value="InterPro"/>
</dbReference>
<dbReference type="PROSITE" id="PS50096">
    <property type="entry name" value="IQ"/>
    <property type="match status" value="1"/>
</dbReference>
<evidence type="ECO:0000256" key="14">
    <source>
        <dbReference type="SAM" id="MobiDB-lite"/>
    </source>
</evidence>
<dbReference type="GO" id="GO:0005524">
    <property type="term" value="F:ATP binding"/>
    <property type="evidence" value="ECO:0007669"/>
    <property type="project" value="UniProtKB-UniRule"/>
</dbReference>
<accession>A0A090MY16</accession>
<reference evidence="21" key="2">
    <citation type="submission" date="2020-12" db="UniProtKB">
        <authorList>
            <consortium name="WormBaseParasite"/>
        </authorList>
    </citation>
    <scope>IDENTIFICATION</scope>
</reference>
<dbReference type="InterPro" id="IPR001609">
    <property type="entry name" value="Myosin_head_motor_dom-like"/>
</dbReference>
<evidence type="ECO:0000256" key="5">
    <source>
        <dbReference type="ARBA" id="ARBA00022737"/>
    </source>
</evidence>
<dbReference type="InterPro" id="IPR046987">
    <property type="entry name" value="Myo9"/>
</dbReference>
<sequence>MSFDSISSTTGYSSSGVPLLSVFPRRALTIAAPDDTITHTRVTVYLHSFNPENSNHKISFDFHKRNTTEELIEKIIESNQELHGTNSEDYEIYETMGTLDGRTFKERRLDRGEYPIAVQMLWSCNSHNSNNENDSTIPRNRFVFRSKSSRPKRNVVNFVSAENCSTIDSFLAKFLAQPQDREYADLCMLPELTEQTLLDNLKDRFNSGHIYTYIGPILVAVNPFSFFPIYNPKYARLYCQSRHLGALPPHIFAIADITYHNMLRVKESQCVVISGESGSGKTESTNFLLHHLTTLSQKGSTTGTSIEQTLLSAGPVLEAFGNAVTVQNNNSSRFGKFIKVNYRENGMISGANVEIYLLEKSRIISQAIGERNYHVFYYLLDGTTDEEKIKYYLLPPTNYYYLNQNNFFECEAMNGKNEFYRLKKSMEAVGFSVAQQQKIWSVLSSVLLLGNIKFIKRSSYHSDENAYIENEEVLSIITQLLNLKDKQLLEALTMRRTMLRNETVITRYNIEEAINTRDAMAKCLYNALFHWIVLRMNQALLKKEATLGKKGFYIGILDIFGFEDIGGQLNSFEQLCINYANEHLQAYFNQHIFQFEQEEYLKEGITWTNIEYTDNTECVHLFQSKPYGILRLIDEESNINNGTNASMLEKLNTFLKNNEYYEIPHKKEDAFIVAHYAGKVKYQITGFREKNKDLMRLYVVMVFKNSKSSFVRELLGDDPVAIYRWSLVKNTFRAINAFKQSLKLPKRAESVDHLVLPENEQKKEYLRRSSDSTLSQFLRGDLPSGIVPDFCDTSVFKTIVNKARKQCAKPKVERLSNLKSLQAVKEIYGRKPISNKPSSVSKQFEYSLNRLMKTLAKATPYFIRCIKSNNEKIPNYFDDNIILRQLRYTGMLETVRIRRAGYSVRIEYEAFINQYRILLPKGLNTNKKEIIEFLSNHSSIDGSMIQFGHTKIFMRDAEKLLLDDHLHRTIMSHIVTLQRWFRACSERKRFLKMRNEIVAFQAACRAALTKKKLNKKIHAAIVIQSHWKGYLEHKKYLQIRKTVIELQSIARKKAADRDRPKISNKEKKKRKTTGSTSTANKFEIGTVIKKIDLPTFDLNDPSSLSQFADQNSSSDSITNDSDVFSSTEEDISEVEIDDDEAVSATFSICNDGDDIILEEKIDKDDIDLECTFVLEDTKLKLIEEDPNETAHFIRRQSIATTSSTAKLKTLRRAASTESDQIARMESVKTKHDIPVKDKVKSRKMNFIRAKKHLKALLTRKTTDLPITLSDDESCDVDSSLNNTLEHNKGVSIQQKHSFKMSRLHISENCSYCHKAMSGLLVQACKCSHCKLSFHKDCAQYANKMVCLSNKVNEQLMIKSNKHDEHHKSPRGSLSPLSPIVVSPSNNQGTFNLTKTKQQTDPSHLIIQSLEDLRLFSVFIFKKQYRLDQHKKRDTVIDAIFKQSLREFHMELIGYEAVLQEDGNVLKYHNMITTFDGLLTKVSNREGVSFPTTLGVNAFRGFLNEFIQEQDKRKSVNKKSGIIKSVRKKRRKSDITIHNGHRFRLELVHVPTYCEICNQFMWHSEKVFICDLCRLSCHKKCHVKVVNMCSKFNKNGTLGHHFFGTSLSYLMDDSETIPTVLNSLLMNIEVRALFVEGLYRKTGSLATVRATRKQIETCEDYDTLNFDEVPVHVVTTLIKAFFRELVEPLITFELYENFINVSEVEDNIERVRCLSVMTDLLPKCNKCVLDRLMYHLARVAYQETVNKMSASNLALIFAPCILRRQQTVHAQEQLQDVHKQATCVQTLIEEKLKQYKATLTQIVEIEQATEKVSENLRKIDEHRRLSECVVSSTMSTIKEESCSDLAKSEPVLKTSNSTNMEAARQLFVEQLSFLDKEKEKLISELPPMAPVASSEDLSSAEEHSPSPQELSREEYAIDFDNPPVYSILKSSIKNRPKRTGIRLPKKYKDMVEEYRKKELENKLKNNIVNEKMVNEIKKSPVIFF</sequence>
<dbReference type="InterPro" id="IPR027417">
    <property type="entry name" value="P-loop_NTPase"/>
</dbReference>
<dbReference type="Pfam" id="PF00063">
    <property type="entry name" value="Myosin_head"/>
    <property type="match status" value="2"/>
</dbReference>
<keyword evidence="4" id="KW-0479">Metal-binding</keyword>
<feature type="region of interest" description="Disordered" evidence="14">
    <location>
        <begin position="1055"/>
        <end position="1076"/>
    </location>
</feature>
<gene>
    <name evidence="19 21 22" type="ORF">SRAE_2000106800</name>
</gene>
<dbReference type="PROSITE" id="PS50200">
    <property type="entry name" value="RA"/>
    <property type="match status" value="1"/>
</dbReference>
<dbReference type="InterPro" id="IPR000159">
    <property type="entry name" value="RA_dom"/>
</dbReference>
<keyword evidence="9 13" id="KW-0067">ATP-binding</keyword>
<organism evidence="19">
    <name type="scientific">Strongyloides ratti</name>
    <name type="common">Parasitic roundworm</name>
    <dbReference type="NCBI Taxonomy" id="34506"/>
    <lineage>
        <taxon>Eukaryota</taxon>
        <taxon>Metazoa</taxon>
        <taxon>Ecdysozoa</taxon>
        <taxon>Nematoda</taxon>
        <taxon>Chromadorea</taxon>
        <taxon>Rhabditida</taxon>
        <taxon>Tylenchina</taxon>
        <taxon>Panagrolaimomorpha</taxon>
        <taxon>Strongyloidoidea</taxon>
        <taxon>Strongyloididae</taxon>
        <taxon>Strongyloides</taxon>
    </lineage>
</organism>
<dbReference type="PROSITE" id="PS00479">
    <property type="entry name" value="ZF_DAG_PE_1"/>
    <property type="match status" value="2"/>
</dbReference>
<dbReference type="SUPFAM" id="SSF52540">
    <property type="entry name" value="P-loop containing nucleoside triphosphate hydrolases"/>
    <property type="match status" value="2"/>
</dbReference>
<feature type="region of interest" description="Disordered" evidence="14">
    <location>
        <begin position="1104"/>
        <end position="1124"/>
    </location>
</feature>
<dbReference type="WormBase" id="SRAE_2000106800">
    <property type="protein sequence ID" value="SRP06567"/>
    <property type="gene ID" value="WBGene00261269"/>
</dbReference>
<evidence type="ECO:0000256" key="7">
    <source>
        <dbReference type="ARBA" id="ARBA00022771"/>
    </source>
</evidence>
<keyword evidence="20" id="KW-1185">Reference proteome</keyword>
<dbReference type="CDD" id="cd20818">
    <property type="entry name" value="C1_Myosin-IX"/>
    <property type="match status" value="1"/>
</dbReference>
<evidence type="ECO:0000313" key="20">
    <source>
        <dbReference type="Proteomes" id="UP000035682"/>
    </source>
</evidence>
<dbReference type="Gene3D" id="1.10.10.820">
    <property type="match status" value="1"/>
</dbReference>
<dbReference type="Gene3D" id="1.20.120.720">
    <property type="entry name" value="Myosin VI head, motor domain, U50 subdomain"/>
    <property type="match status" value="1"/>
</dbReference>
<dbReference type="CDD" id="cd01385">
    <property type="entry name" value="MYSc_Myo9"/>
    <property type="match status" value="1"/>
</dbReference>
<evidence type="ECO:0000259" key="18">
    <source>
        <dbReference type="PROSITE" id="PS51456"/>
    </source>
</evidence>
<dbReference type="WBParaSite" id="SRAE_2000106800.1">
    <property type="protein sequence ID" value="SRAE_2000106800.1"/>
    <property type="gene ID" value="WBGene00261269"/>
</dbReference>
<proteinExistence type="inferred from homology"/>
<feature type="compositionally biased region" description="Low complexity" evidence="14">
    <location>
        <begin position="1109"/>
        <end position="1122"/>
    </location>
</feature>
<feature type="compositionally biased region" description="Basic and acidic residues" evidence="14">
    <location>
        <begin position="1899"/>
        <end position="1914"/>
    </location>
</feature>
<keyword evidence="11 13" id="KW-0518">Myosin</keyword>
<dbReference type="InterPro" id="IPR036023">
    <property type="entry name" value="MYSc_Myo9"/>
</dbReference>
<evidence type="ECO:0000256" key="11">
    <source>
        <dbReference type="ARBA" id="ARBA00023123"/>
    </source>
</evidence>